<gene>
    <name evidence="1" type="ORF">OKIOD_LOCUS6373</name>
</gene>
<name>A0ABN7SEX7_OIKDI</name>
<evidence type="ECO:0000313" key="2">
    <source>
        <dbReference type="Proteomes" id="UP001158576"/>
    </source>
</evidence>
<sequence length="117" mass="13670">MHKITFMKTIGVVEALKMAKARGYEDFEFHANFYPPQQEDWEFLEDKCDEMMALIKELKVKMVERRMYGRLRTRKDGHVEREVDAAAQKAAEIDQNQQRIANLMIGGNDGNNNTKMD</sequence>
<keyword evidence="2" id="KW-1185">Reference proteome</keyword>
<dbReference type="Proteomes" id="UP001158576">
    <property type="component" value="Chromosome XSR"/>
</dbReference>
<proteinExistence type="predicted"/>
<evidence type="ECO:0000313" key="1">
    <source>
        <dbReference type="EMBL" id="CAG5096858.1"/>
    </source>
</evidence>
<dbReference type="EMBL" id="OU015569">
    <property type="protein sequence ID" value="CAG5096858.1"/>
    <property type="molecule type" value="Genomic_DNA"/>
</dbReference>
<reference evidence="1 2" key="1">
    <citation type="submission" date="2021-04" db="EMBL/GenBank/DDBJ databases">
        <authorList>
            <person name="Bliznina A."/>
        </authorList>
    </citation>
    <scope>NUCLEOTIDE SEQUENCE [LARGE SCALE GENOMIC DNA]</scope>
</reference>
<accession>A0ABN7SEX7</accession>
<protein>
    <submittedName>
        <fullName evidence="1">Oidioi.mRNA.OKI2018_I69.XSR.g14815.t1.cds</fullName>
    </submittedName>
</protein>
<organism evidence="1 2">
    <name type="scientific">Oikopleura dioica</name>
    <name type="common">Tunicate</name>
    <dbReference type="NCBI Taxonomy" id="34765"/>
    <lineage>
        <taxon>Eukaryota</taxon>
        <taxon>Metazoa</taxon>
        <taxon>Chordata</taxon>
        <taxon>Tunicata</taxon>
        <taxon>Appendicularia</taxon>
        <taxon>Copelata</taxon>
        <taxon>Oikopleuridae</taxon>
        <taxon>Oikopleura</taxon>
    </lineage>
</organism>